<protein>
    <recommendedName>
        <fullName evidence="6">LysM domain-containing protein</fullName>
    </recommendedName>
</protein>
<dbReference type="Proteomes" id="UP000191518">
    <property type="component" value="Unassembled WGS sequence"/>
</dbReference>
<feature type="compositionally biased region" description="Basic and acidic residues" evidence="4">
    <location>
        <begin position="864"/>
        <end position="878"/>
    </location>
</feature>
<keyword evidence="1" id="KW-0147">Chitin-binding</keyword>
<name>A0A1V6REJ2_9EURO</name>
<keyword evidence="8" id="KW-1185">Reference proteome</keyword>
<dbReference type="InterPro" id="IPR036779">
    <property type="entry name" value="LysM_dom_sf"/>
</dbReference>
<feature type="compositionally biased region" description="Basic residues" evidence="4">
    <location>
        <begin position="879"/>
        <end position="889"/>
    </location>
</feature>
<dbReference type="Gene3D" id="3.10.350.10">
    <property type="entry name" value="LysM domain"/>
    <property type="match status" value="7"/>
</dbReference>
<keyword evidence="2 5" id="KW-0732">Signal</keyword>
<feature type="domain" description="LysM" evidence="6">
    <location>
        <begin position="734"/>
        <end position="780"/>
    </location>
</feature>
<keyword evidence="3" id="KW-0843">Virulence</keyword>
<comment type="caution">
    <text evidence="7">The sequence shown here is derived from an EMBL/GenBank/DDBJ whole genome shotgun (WGS) entry which is preliminary data.</text>
</comment>
<gene>
    <name evidence="7" type="ORF">PENVUL_c062G08969</name>
</gene>
<feature type="domain" description="LysM" evidence="6">
    <location>
        <begin position="374"/>
        <end position="420"/>
    </location>
</feature>
<dbReference type="SMART" id="SM00257">
    <property type="entry name" value="LysM"/>
    <property type="match status" value="4"/>
</dbReference>
<feature type="compositionally biased region" description="Low complexity" evidence="4">
    <location>
        <begin position="346"/>
        <end position="359"/>
    </location>
</feature>
<proteinExistence type="predicted"/>
<dbReference type="Pfam" id="PF01476">
    <property type="entry name" value="LysM"/>
    <property type="match status" value="5"/>
</dbReference>
<feature type="region of interest" description="Disordered" evidence="4">
    <location>
        <begin position="861"/>
        <end position="889"/>
    </location>
</feature>
<organism evidence="7 8">
    <name type="scientific">Penicillium vulpinum</name>
    <dbReference type="NCBI Taxonomy" id="29845"/>
    <lineage>
        <taxon>Eukaryota</taxon>
        <taxon>Fungi</taxon>
        <taxon>Dikarya</taxon>
        <taxon>Ascomycota</taxon>
        <taxon>Pezizomycotina</taxon>
        <taxon>Eurotiomycetes</taxon>
        <taxon>Eurotiomycetidae</taxon>
        <taxon>Eurotiales</taxon>
        <taxon>Aspergillaceae</taxon>
        <taxon>Penicillium</taxon>
    </lineage>
</organism>
<accession>A0A1V6REJ2</accession>
<feature type="chain" id="PRO_5012054001" description="LysM domain-containing protein" evidence="5">
    <location>
        <begin position="27"/>
        <end position="889"/>
    </location>
</feature>
<evidence type="ECO:0000259" key="6">
    <source>
        <dbReference type="PROSITE" id="PS51782"/>
    </source>
</evidence>
<reference evidence="8" key="1">
    <citation type="journal article" date="2017" name="Nat. Microbiol.">
        <title>Global analysis of biosynthetic gene clusters reveals vast potential of secondary metabolite production in Penicillium species.</title>
        <authorList>
            <person name="Nielsen J.C."/>
            <person name="Grijseels S."/>
            <person name="Prigent S."/>
            <person name="Ji B."/>
            <person name="Dainat J."/>
            <person name="Nielsen K.F."/>
            <person name="Frisvad J.C."/>
            <person name="Workman M."/>
            <person name="Nielsen J."/>
        </authorList>
    </citation>
    <scope>NUCLEOTIDE SEQUENCE [LARGE SCALE GENOMIC DNA]</scope>
    <source>
        <strain evidence="8">IBT 29486</strain>
    </source>
</reference>
<evidence type="ECO:0000256" key="4">
    <source>
        <dbReference type="SAM" id="MobiDB-lite"/>
    </source>
</evidence>
<evidence type="ECO:0000313" key="8">
    <source>
        <dbReference type="Proteomes" id="UP000191518"/>
    </source>
</evidence>
<dbReference type="GO" id="GO:0008061">
    <property type="term" value="F:chitin binding"/>
    <property type="evidence" value="ECO:0007669"/>
    <property type="project" value="UniProtKB-KW"/>
</dbReference>
<evidence type="ECO:0000256" key="5">
    <source>
        <dbReference type="SAM" id="SignalP"/>
    </source>
</evidence>
<evidence type="ECO:0000256" key="2">
    <source>
        <dbReference type="ARBA" id="ARBA00022729"/>
    </source>
</evidence>
<dbReference type="InterPro" id="IPR018392">
    <property type="entry name" value="LysM"/>
</dbReference>
<evidence type="ECO:0000256" key="3">
    <source>
        <dbReference type="ARBA" id="ARBA00023026"/>
    </source>
</evidence>
<evidence type="ECO:0000313" key="7">
    <source>
        <dbReference type="EMBL" id="OQD99691.1"/>
    </source>
</evidence>
<feature type="signal peptide" evidence="5">
    <location>
        <begin position="1"/>
        <end position="26"/>
    </location>
</feature>
<dbReference type="PANTHER" id="PTHR34997:SF2">
    <property type="entry name" value="LYSM DOMAIN-CONTAINING PROTEIN-RELATED"/>
    <property type="match status" value="1"/>
</dbReference>
<dbReference type="PROSITE" id="PS51782">
    <property type="entry name" value="LYSM"/>
    <property type="match status" value="5"/>
</dbReference>
<dbReference type="STRING" id="29845.A0A1V6REJ2"/>
<dbReference type="AlphaFoldDB" id="A0A1V6REJ2"/>
<dbReference type="InterPro" id="IPR052210">
    <property type="entry name" value="LysM1-like"/>
</dbReference>
<feature type="domain" description="LysM" evidence="6">
    <location>
        <begin position="280"/>
        <end position="329"/>
    </location>
</feature>
<feature type="domain" description="LysM" evidence="6">
    <location>
        <begin position="806"/>
        <end position="852"/>
    </location>
</feature>
<evidence type="ECO:0000256" key="1">
    <source>
        <dbReference type="ARBA" id="ARBA00022669"/>
    </source>
</evidence>
<sequence>MYSPDIGKMRGLWTAIGALLIPAVLGQQPVGLQVFTNYTGLTEVCKDALATNVTCPPFLLVVSPDNAILDEDQVTELCVNDCYTSLKSARATIQAACTEDTDVIVYEDVAYPATFIADNYLFTYDVSCRKDESGNYCDPQFLSWANRSAVPSMNASCSDCWLGVLETQLNSPLGYDEGMEETFSSLTSSCIASGYSVTSPTAYALNATATATETSATATSTTTLNCVGLYQAQQSDDCNSVAKLLSVSTYSLLQANKLDLYCQDFASMMNRPLCVPPKCNTYTWKGTDTCDSVVGPLGNVTIPQFLSWNPYINSLCLNSDFFIGYEVCLSPPGGYLSHNDSDSGSTPNPTTTDATTAAPVPTNAIDGSNHNCSLWYTVQAGDTCAQLSIAQSISLPDFYFLNPEIDADCTNLQLDEAYCVKPVGSLTSYPNYTLTGYLPITVPTATFSSVNTDIPTTTSYPGFVYTEPTQLPTAPDTLSGCYEYANPSNINDLCRDLARDYEISMDQLVEWNPSLSNNKSTCTLTMTYSYCVLEYSNSTATEPTLTNCLSINATESGTASNCNCLTSVDLYDSPDYTCADIVSDYGVTLADLQTWNTWLLDDCDTALFSGLNFTDYRAICIGVGSTDVTATSTATATSTGTSTQTTASIGPTQTGIVSGCQEFYTAVDGDSCSTIASGSGISLAEFYQWNPAIGSTCGSLWLGYAYCVKGPASTTTTVGPSAPTQTGIVSNCEEYHTVVSGDSCPEIQTTYGITFAQFYQWNPAIGSTCSSLWLDYAYCVKGPGSTATATGPSAPTQTGIVSNCDKYYTVVSGDSCAQIQTTYGITFAQLYKWNPAIGSDCQTLAIGYSVCVGVSAETTKRKRTENPDRLKSPREKEGRRHLHLHNRGV</sequence>
<dbReference type="PANTHER" id="PTHR34997">
    <property type="entry name" value="AM15"/>
    <property type="match status" value="1"/>
</dbReference>
<feature type="region of interest" description="Disordered" evidence="4">
    <location>
        <begin position="339"/>
        <end position="359"/>
    </location>
</feature>
<dbReference type="EMBL" id="MDYP01000062">
    <property type="protein sequence ID" value="OQD99691.1"/>
    <property type="molecule type" value="Genomic_DNA"/>
</dbReference>
<dbReference type="CDD" id="cd00118">
    <property type="entry name" value="LysM"/>
    <property type="match status" value="4"/>
</dbReference>
<feature type="domain" description="LysM" evidence="6">
    <location>
        <begin position="662"/>
        <end position="708"/>
    </location>
</feature>
<dbReference type="SUPFAM" id="SSF54106">
    <property type="entry name" value="LysM domain"/>
    <property type="match status" value="4"/>
</dbReference>